<dbReference type="NCBIfam" id="TIGR01203">
    <property type="entry name" value="HGPRTase"/>
    <property type="match status" value="1"/>
</dbReference>
<evidence type="ECO:0000256" key="7">
    <source>
        <dbReference type="ARBA" id="ARBA00022676"/>
    </source>
</evidence>
<evidence type="ECO:0000256" key="1">
    <source>
        <dbReference type="ARBA" id="ARBA00001946"/>
    </source>
</evidence>
<dbReference type="GO" id="GO:0046100">
    <property type="term" value="P:hypoxanthine metabolic process"/>
    <property type="evidence" value="ECO:0007669"/>
    <property type="project" value="TreeGrafter"/>
</dbReference>
<evidence type="ECO:0000313" key="15">
    <source>
        <dbReference type="EMBL" id="THD20243.1"/>
    </source>
</evidence>
<dbReference type="PANTHER" id="PTHR43340:SF1">
    <property type="entry name" value="HYPOXANTHINE PHOSPHORIBOSYLTRANSFERASE"/>
    <property type="match status" value="1"/>
</dbReference>
<evidence type="ECO:0000256" key="5">
    <source>
        <dbReference type="ARBA" id="ARBA00011895"/>
    </source>
</evidence>
<dbReference type="GO" id="GO:0032263">
    <property type="term" value="P:GMP salvage"/>
    <property type="evidence" value="ECO:0007669"/>
    <property type="project" value="TreeGrafter"/>
</dbReference>
<keyword evidence="9" id="KW-0479">Metal-binding</keyword>
<evidence type="ECO:0000256" key="10">
    <source>
        <dbReference type="ARBA" id="ARBA00022726"/>
    </source>
</evidence>
<comment type="cofactor">
    <cofactor evidence="1">
        <name>Mg(2+)</name>
        <dbReference type="ChEBI" id="CHEBI:18420"/>
    </cofactor>
</comment>
<reference evidence="15" key="1">
    <citation type="submission" date="2019-03" db="EMBL/GenBank/DDBJ databases">
        <title>Improved annotation for the trematode Fasciola hepatica.</title>
        <authorList>
            <person name="Choi Y.-J."/>
            <person name="Martin J."/>
            <person name="Mitreva M."/>
        </authorList>
    </citation>
    <scope>NUCLEOTIDE SEQUENCE [LARGE SCALE GENOMIC DNA]</scope>
</reference>
<keyword evidence="10" id="KW-0660">Purine salvage</keyword>
<dbReference type="InterPro" id="IPR000836">
    <property type="entry name" value="PRTase_dom"/>
</dbReference>
<comment type="similarity">
    <text evidence="4">Belongs to the purine/pyrimidine phosphoribosyltransferase family.</text>
</comment>
<dbReference type="CDD" id="cd06223">
    <property type="entry name" value="PRTases_typeI"/>
    <property type="match status" value="1"/>
</dbReference>
<dbReference type="EC" id="2.4.2.8" evidence="5"/>
<keyword evidence="16" id="KW-1185">Reference proteome</keyword>
<dbReference type="GO" id="GO:0006178">
    <property type="term" value="P:guanine salvage"/>
    <property type="evidence" value="ECO:0007669"/>
    <property type="project" value="TreeGrafter"/>
</dbReference>
<protein>
    <recommendedName>
        <fullName evidence="5">hypoxanthine phosphoribosyltransferase</fullName>
        <ecNumber evidence="5">2.4.2.8</ecNumber>
    </recommendedName>
</protein>
<dbReference type="GO" id="GO:0006166">
    <property type="term" value="P:purine ribonucleoside salvage"/>
    <property type="evidence" value="ECO:0007669"/>
    <property type="project" value="UniProtKB-KW"/>
</dbReference>
<accession>A0A4E0QZ22</accession>
<keyword evidence="8" id="KW-0808">Transferase</keyword>
<dbReference type="Proteomes" id="UP000230066">
    <property type="component" value="Unassembled WGS sequence"/>
</dbReference>
<evidence type="ECO:0000256" key="12">
    <source>
        <dbReference type="ARBA" id="ARBA00022842"/>
    </source>
</evidence>
<feature type="transmembrane region" description="Helical" evidence="13">
    <location>
        <begin position="74"/>
        <end position="93"/>
    </location>
</feature>
<feature type="domain" description="Phosphoribosyltransferase" evidence="14">
    <location>
        <begin position="127"/>
        <end position="283"/>
    </location>
</feature>
<name>A0A4E0QZ22_FASHE</name>
<dbReference type="GO" id="GO:0005829">
    <property type="term" value="C:cytosol"/>
    <property type="evidence" value="ECO:0007669"/>
    <property type="project" value="TreeGrafter"/>
</dbReference>
<dbReference type="InterPro" id="IPR005904">
    <property type="entry name" value="Hxn_phspho_trans"/>
</dbReference>
<keyword evidence="7 15" id="KW-0328">Glycosyltransferase</keyword>
<dbReference type="AlphaFoldDB" id="A0A4E0QZ22"/>
<keyword evidence="6" id="KW-0963">Cytoplasm</keyword>
<dbReference type="GO" id="GO:0004422">
    <property type="term" value="F:hypoxanthine phosphoribosyltransferase activity"/>
    <property type="evidence" value="ECO:0007669"/>
    <property type="project" value="InterPro"/>
</dbReference>
<dbReference type="EMBL" id="JXXN02004906">
    <property type="protein sequence ID" value="THD20243.1"/>
    <property type="molecule type" value="Genomic_DNA"/>
</dbReference>
<evidence type="ECO:0000256" key="8">
    <source>
        <dbReference type="ARBA" id="ARBA00022679"/>
    </source>
</evidence>
<evidence type="ECO:0000256" key="4">
    <source>
        <dbReference type="ARBA" id="ARBA00008391"/>
    </source>
</evidence>
<comment type="pathway">
    <text evidence="3">Purine metabolism; IMP biosynthesis via salvage pathway; IMP from hypoxanthine: step 1/1.</text>
</comment>
<dbReference type="GO" id="GO:0000287">
    <property type="term" value="F:magnesium ion binding"/>
    <property type="evidence" value="ECO:0007669"/>
    <property type="project" value="TreeGrafter"/>
</dbReference>
<dbReference type="InterPro" id="IPR029057">
    <property type="entry name" value="PRTase-like"/>
</dbReference>
<evidence type="ECO:0000256" key="6">
    <source>
        <dbReference type="ARBA" id="ARBA00022490"/>
    </source>
</evidence>
<evidence type="ECO:0000256" key="2">
    <source>
        <dbReference type="ARBA" id="ARBA00004496"/>
    </source>
</evidence>
<gene>
    <name evidence="15" type="ORF">D915_009115</name>
</gene>
<proteinExistence type="inferred from homology"/>
<dbReference type="InterPro" id="IPR050408">
    <property type="entry name" value="HGPRT"/>
</dbReference>
<comment type="subcellular location">
    <subcellularLocation>
        <location evidence="2">Cytoplasm</location>
    </subcellularLocation>
</comment>
<dbReference type="FunFam" id="3.40.50.2020:FF:000053">
    <property type="entry name" value="Hypoxanthine phosphoribosyltransferase"/>
    <property type="match status" value="1"/>
</dbReference>
<keyword evidence="11" id="KW-0547">Nucleotide-binding</keyword>
<dbReference type="PANTHER" id="PTHR43340">
    <property type="entry name" value="HYPOXANTHINE-GUANINE PHOSPHORIBOSYLTRANSFERASE"/>
    <property type="match status" value="1"/>
</dbReference>
<keyword evidence="13" id="KW-0472">Membrane</keyword>
<feature type="transmembrane region" description="Helical" evidence="13">
    <location>
        <begin position="46"/>
        <end position="67"/>
    </location>
</feature>
<keyword evidence="13" id="KW-0812">Transmembrane</keyword>
<keyword evidence="13" id="KW-1133">Transmembrane helix</keyword>
<dbReference type="Pfam" id="PF00156">
    <property type="entry name" value="Pribosyltran"/>
    <property type="match status" value="1"/>
</dbReference>
<dbReference type="SUPFAM" id="SSF53271">
    <property type="entry name" value="PRTase-like"/>
    <property type="match status" value="1"/>
</dbReference>
<comment type="caution">
    <text evidence="15">The sequence shown here is derived from an EMBL/GenBank/DDBJ whole genome shotgun (WGS) entry which is preliminary data.</text>
</comment>
<organism evidence="15 16">
    <name type="scientific">Fasciola hepatica</name>
    <name type="common">Liver fluke</name>
    <dbReference type="NCBI Taxonomy" id="6192"/>
    <lineage>
        <taxon>Eukaryota</taxon>
        <taxon>Metazoa</taxon>
        <taxon>Spiralia</taxon>
        <taxon>Lophotrochozoa</taxon>
        <taxon>Platyhelminthes</taxon>
        <taxon>Trematoda</taxon>
        <taxon>Digenea</taxon>
        <taxon>Plagiorchiida</taxon>
        <taxon>Echinostomata</taxon>
        <taxon>Echinostomatoidea</taxon>
        <taxon>Fasciolidae</taxon>
        <taxon>Fasciola</taxon>
    </lineage>
</organism>
<evidence type="ECO:0000256" key="11">
    <source>
        <dbReference type="ARBA" id="ARBA00022741"/>
    </source>
</evidence>
<evidence type="ECO:0000256" key="3">
    <source>
        <dbReference type="ARBA" id="ARBA00004669"/>
    </source>
</evidence>
<dbReference type="GO" id="GO:0000166">
    <property type="term" value="F:nucleotide binding"/>
    <property type="evidence" value="ECO:0007669"/>
    <property type="project" value="UniProtKB-KW"/>
</dbReference>
<evidence type="ECO:0000313" key="16">
    <source>
        <dbReference type="Proteomes" id="UP000230066"/>
    </source>
</evidence>
<dbReference type="Gene3D" id="3.40.50.2020">
    <property type="match status" value="1"/>
</dbReference>
<evidence type="ECO:0000259" key="14">
    <source>
        <dbReference type="Pfam" id="PF00156"/>
    </source>
</evidence>
<keyword evidence="12" id="KW-0460">Magnesium</keyword>
<dbReference type="GO" id="GO:0032264">
    <property type="term" value="P:IMP salvage"/>
    <property type="evidence" value="ECO:0007669"/>
    <property type="project" value="TreeGrafter"/>
</dbReference>
<evidence type="ECO:0000256" key="9">
    <source>
        <dbReference type="ARBA" id="ARBA00022723"/>
    </source>
</evidence>
<evidence type="ECO:0000256" key="13">
    <source>
        <dbReference type="SAM" id="Phobius"/>
    </source>
</evidence>
<sequence>MLISFNTLVEFRATKTYVAITRFVIKTAILESYDALHFGSEVYGCWFALMIGLNVMVVMLSSFAALTNNHETEIIVFFLLILLISWFTFLAAFQLEDNYEGFPAEYFCVCPRYANYVTNVLIPNGMIKDRIEKLALDIVTSLEKDNARSVTLLCVLKGGFKFLGDLIAALESTIRARETMLPLSVDFVRIKSYVNDKSAHEPVLTGLENPGQLAGKDLLVVEDIIDTGKTMSCLLGYLKKLSPRSIRVASLLLKRTPLSNGYRPDFIGFEIPDRFVVGYAFDYNDHFRDMQHICTISEEGIAKFSIPFGC</sequence>